<feature type="binding site" evidence="9">
    <location>
        <position position="118"/>
    </location>
    <ligand>
        <name>ATP</name>
        <dbReference type="ChEBI" id="CHEBI:30616"/>
    </ligand>
</feature>
<dbReference type="InterPro" id="IPR001518">
    <property type="entry name" value="Arginosuc_synth"/>
</dbReference>
<dbReference type="SUPFAM" id="SSF52402">
    <property type="entry name" value="Adenine nucleotide alpha hydrolases-like"/>
    <property type="match status" value="1"/>
</dbReference>
<comment type="caution">
    <text evidence="12">The sequence shown here is derived from an EMBL/GenBank/DDBJ whole genome shotgun (WGS) entry which is preliminary data.</text>
</comment>
<accession>D2Z553</accession>
<dbReference type="NCBIfam" id="NF001770">
    <property type="entry name" value="PRK00509.1"/>
    <property type="match status" value="1"/>
</dbReference>
<dbReference type="PANTHER" id="PTHR11587">
    <property type="entry name" value="ARGININOSUCCINATE SYNTHASE"/>
    <property type="match status" value="1"/>
</dbReference>
<feature type="binding site" evidence="9">
    <location>
        <position position="125"/>
    </location>
    <ligand>
        <name>L-aspartate</name>
        <dbReference type="ChEBI" id="CHEBI:29991"/>
    </ligand>
</feature>
<dbReference type="UniPathway" id="UPA00068">
    <property type="reaction ID" value="UER00113"/>
</dbReference>
<dbReference type="InterPro" id="IPR024074">
    <property type="entry name" value="AS_cat/multimer_dom_body"/>
</dbReference>
<organism evidence="12 13">
    <name type="scientific">Dethiosulfovibrio peptidovorans DSM 11002</name>
    <dbReference type="NCBI Taxonomy" id="469381"/>
    <lineage>
        <taxon>Bacteria</taxon>
        <taxon>Thermotogati</taxon>
        <taxon>Synergistota</taxon>
        <taxon>Synergistia</taxon>
        <taxon>Synergistales</taxon>
        <taxon>Dethiosulfovibrionaceae</taxon>
        <taxon>Dethiosulfovibrio</taxon>
    </lineage>
</organism>
<dbReference type="CDD" id="cd01999">
    <property type="entry name" value="ASS"/>
    <property type="match status" value="1"/>
</dbReference>
<feature type="binding site" evidence="9">
    <location>
        <position position="37"/>
    </location>
    <ligand>
        <name>ATP</name>
        <dbReference type="ChEBI" id="CHEBI:30616"/>
    </ligand>
</feature>
<evidence type="ECO:0000256" key="5">
    <source>
        <dbReference type="ARBA" id="ARBA00022598"/>
    </source>
</evidence>
<evidence type="ECO:0000313" key="13">
    <source>
        <dbReference type="Proteomes" id="UP000006427"/>
    </source>
</evidence>
<feature type="binding site" evidence="9">
    <location>
        <begin position="11"/>
        <end position="19"/>
    </location>
    <ligand>
        <name>ATP</name>
        <dbReference type="ChEBI" id="CHEBI:30616"/>
    </ligand>
</feature>
<evidence type="ECO:0000259" key="11">
    <source>
        <dbReference type="Pfam" id="PF20979"/>
    </source>
</evidence>
<dbReference type="GO" id="GO:0005524">
    <property type="term" value="F:ATP binding"/>
    <property type="evidence" value="ECO:0007669"/>
    <property type="project" value="UniProtKB-UniRule"/>
</dbReference>
<gene>
    <name evidence="9" type="primary">argG</name>
    <name evidence="12" type="ORF">Dpep_0584</name>
</gene>
<evidence type="ECO:0000256" key="3">
    <source>
        <dbReference type="ARBA" id="ARBA00012286"/>
    </source>
</evidence>
<evidence type="ECO:0000256" key="4">
    <source>
        <dbReference type="ARBA" id="ARBA00022571"/>
    </source>
</evidence>
<feature type="binding site" evidence="9">
    <location>
        <position position="261"/>
    </location>
    <ligand>
        <name>L-citrulline</name>
        <dbReference type="ChEBI" id="CHEBI:57743"/>
    </ligand>
</feature>
<evidence type="ECO:0000256" key="8">
    <source>
        <dbReference type="ARBA" id="ARBA00022840"/>
    </source>
</evidence>
<dbReference type="FunFam" id="3.90.1260.10:FF:000007">
    <property type="entry name" value="Argininosuccinate synthase"/>
    <property type="match status" value="1"/>
</dbReference>
<dbReference type="GO" id="GO:0004055">
    <property type="term" value="F:argininosuccinate synthase activity"/>
    <property type="evidence" value="ECO:0007669"/>
    <property type="project" value="UniProtKB-UniRule"/>
</dbReference>
<dbReference type="Pfam" id="PF00764">
    <property type="entry name" value="Arginosuc_synth"/>
    <property type="match status" value="1"/>
</dbReference>
<keyword evidence="5 9" id="KW-0436">Ligase</keyword>
<dbReference type="GO" id="GO:0006526">
    <property type="term" value="P:L-arginine biosynthetic process"/>
    <property type="evidence" value="ECO:0007669"/>
    <property type="project" value="UniProtKB-UniRule"/>
</dbReference>
<evidence type="ECO:0000256" key="7">
    <source>
        <dbReference type="ARBA" id="ARBA00022741"/>
    </source>
</evidence>
<feature type="binding site" evidence="9">
    <location>
        <position position="88"/>
    </location>
    <ligand>
        <name>L-citrulline</name>
        <dbReference type="ChEBI" id="CHEBI:57743"/>
    </ligand>
</feature>
<reference evidence="12 13" key="1">
    <citation type="journal article" date="2010" name="Stand. Genomic Sci.">
        <title>Permanent draft genome sequence of Dethiosulfovibrio peptidovorans type strain (SEBR 4207).</title>
        <authorList>
            <person name="Labutti K."/>
            <person name="Mayilraj S."/>
            <person name="Clum A."/>
            <person name="Lucas S."/>
            <person name="Glavina Del Rio T."/>
            <person name="Nolan M."/>
            <person name="Tice H."/>
            <person name="Cheng J.F."/>
            <person name="Pitluck S."/>
            <person name="Liolios K."/>
            <person name="Ivanova N."/>
            <person name="Mavromatis K."/>
            <person name="Mikhailova N."/>
            <person name="Pati A."/>
            <person name="Goodwin L."/>
            <person name="Chen A."/>
            <person name="Palaniappan K."/>
            <person name="Land M."/>
            <person name="Hauser L."/>
            <person name="Chang Y.J."/>
            <person name="Jeffries C.D."/>
            <person name="Rohde M."/>
            <person name="Spring S."/>
            <person name="Goker M."/>
            <person name="Woyke T."/>
            <person name="Bristow J."/>
            <person name="Eisen J.A."/>
            <person name="Markowitz V."/>
            <person name="Hugenholtz P."/>
            <person name="Kyrpides N.C."/>
            <person name="Klenk H.P."/>
            <person name="Lapidus A."/>
        </authorList>
    </citation>
    <scope>NUCLEOTIDE SEQUENCE [LARGE SCALE GENOMIC DNA]</scope>
    <source>
        <strain evidence="12 13">DSM 11002</strain>
    </source>
</reference>
<comment type="catalytic activity">
    <reaction evidence="9">
        <text>L-citrulline + L-aspartate + ATP = 2-(N(omega)-L-arginino)succinate + AMP + diphosphate + H(+)</text>
        <dbReference type="Rhea" id="RHEA:10932"/>
        <dbReference type="ChEBI" id="CHEBI:15378"/>
        <dbReference type="ChEBI" id="CHEBI:29991"/>
        <dbReference type="ChEBI" id="CHEBI:30616"/>
        <dbReference type="ChEBI" id="CHEBI:33019"/>
        <dbReference type="ChEBI" id="CHEBI:57472"/>
        <dbReference type="ChEBI" id="CHEBI:57743"/>
        <dbReference type="ChEBI" id="CHEBI:456215"/>
        <dbReference type="EC" id="6.3.4.5"/>
    </reaction>
</comment>
<feature type="binding site" evidence="9">
    <location>
        <position position="120"/>
    </location>
    <ligand>
        <name>L-aspartate</name>
        <dbReference type="ChEBI" id="CHEBI:29991"/>
    </ligand>
</feature>
<keyword evidence="13" id="KW-1185">Reference proteome</keyword>
<comment type="pathway">
    <text evidence="1 9">Amino-acid biosynthesis; L-arginine biosynthesis; L-arginine from L-ornithine and carbamoyl phosphate: step 2/3.</text>
</comment>
<dbReference type="Gene3D" id="3.90.1260.10">
    <property type="entry name" value="Argininosuccinate synthetase, chain A, domain 2"/>
    <property type="match status" value="1"/>
</dbReference>
<comment type="caution">
    <text evidence="9">Lacks conserved residue(s) required for the propagation of feature annotation.</text>
</comment>
<keyword evidence="9" id="KW-0963">Cytoplasm</keyword>
<evidence type="ECO:0000313" key="12">
    <source>
        <dbReference type="EMBL" id="EFC90612.1"/>
    </source>
</evidence>
<dbReference type="EMBL" id="ABTR02000001">
    <property type="protein sequence ID" value="EFC90612.1"/>
    <property type="molecule type" value="Genomic_DNA"/>
</dbReference>
<comment type="similarity">
    <text evidence="9">Belongs to the argininosuccinate synthase family. Type 1 subfamily.</text>
</comment>
<dbReference type="PROSITE" id="PS00564">
    <property type="entry name" value="ARGININOSUCCIN_SYN_1"/>
    <property type="match status" value="1"/>
</dbReference>
<dbReference type="InterPro" id="IPR018223">
    <property type="entry name" value="Arginosuc_synth_CS"/>
</dbReference>
<dbReference type="PaxDb" id="469381-Dpep_0584"/>
<dbReference type="FunFam" id="3.40.50.620:FF:000019">
    <property type="entry name" value="Argininosuccinate synthase"/>
    <property type="match status" value="1"/>
</dbReference>
<feature type="binding site" evidence="9">
    <location>
        <position position="128"/>
    </location>
    <ligand>
        <name>L-citrulline</name>
        <dbReference type="ChEBI" id="CHEBI:57743"/>
    </ligand>
</feature>
<dbReference type="InterPro" id="IPR014729">
    <property type="entry name" value="Rossmann-like_a/b/a_fold"/>
</dbReference>
<dbReference type="InterPro" id="IPR048267">
    <property type="entry name" value="Arginosuc_syn_N"/>
</dbReference>
<dbReference type="EC" id="6.3.4.5" evidence="3 9"/>
<comment type="subcellular location">
    <subcellularLocation>
        <location evidence="9">Cytoplasm</location>
    </subcellularLocation>
</comment>
<evidence type="ECO:0000256" key="6">
    <source>
        <dbReference type="ARBA" id="ARBA00022605"/>
    </source>
</evidence>
<dbReference type="Gene3D" id="3.40.50.620">
    <property type="entry name" value="HUPs"/>
    <property type="match status" value="1"/>
</dbReference>
<dbReference type="HAMAP" id="MF_00005">
    <property type="entry name" value="Arg_succ_synth_type1"/>
    <property type="match status" value="1"/>
</dbReference>
<feature type="binding site" evidence="9">
    <location>
        <position position="273"/>
    </location>
    <ligand>
        <name>L-citrulline</name>
        <dbReference type="ChEBI" id="CHEBI:57743"/>
    </ligand>
</feature>
<dbReference type="AlphaFoldDB" id="D2Z553"/>
<dbReference type="PANTHER" id="PTHR11587:SF2">
    <property type="entry name" value="ARGININOSUCCINATE SYNTHASE"/>
    <property type="match status" value="1"/>
</dbReference>
<comment type="subunit">
    <text evidence="2 9">Homotetramer.</text>
</comment>
<keyword evidence="8 9" id="KW-0067">ATP-binding</keyword>
<proteinExistence type="inferred from homology"/>
<dbReference type="Gene3D" id="1.20.5.470">
    <property type="entry name" value="Single helix bin"/>
    <property type="match status" value="1"/>
</dbReference>
<sequence>MMEKKGKVVLAYSGGLDTSVAVCWLMERGYDVVTLTADVGQSVNLEEKKAKSLQTGAVAAYVMDLKKQFVQEFVWPALKANGMYQGTYPLSSALSRPLISQQLAWVAKNEGAVAVAHGCTGKGQDQVRFEVAIGALNPELEVLAPVRDWHFSREAEIDYAKDHGIEVGASVQSPYSIDENLWGRAIECGALEDPWNECPEDAFKISVSQEVAPDKPQNVEITFEKGIPVALDGVSMDGVSLILKLREIAGAHGVGRIDMLEDRLVGFKSREVYECPSAITLIAAHRALETMTLSKEVLAEKKRLEASFADLAYTGYWFSPLKEAIDAFVDKTQENVNGTVRVKLFKGMATVTGLKSLSSVYNHDLATYSEEDAFDHSAAVGFIKVWGLPLKTWKQAHKQDPEKNESISVSC</sequence>
<dbReference type="NCBIfam" id="TIGR00032">
    <property type="entry name" value="argG"/>
    <property type="match status" value="1"/>
</dbReference>
<keyword evidence="6 9" id="KW-0028">Amino-acid biosynthesis</keyword>
<dbReference type="GO" id="GO:0000050">
    <property type="term" value="P:urea cycle"/>
    <property type="evidence" value="ECO:0007669"/>
    <property type="project" value="TreeGrafter"/>
</dbReference>
<dbReference type="GO" id="GO:0000053">
    <property type="term" value="P:argininosuccinate metabolic process"/>
    <property type="evidence" value="ECO:0007669"/>
    <property type="project" value="TreeGrafter"/>
</dbReference>
<dbReference type="Proteomes" id="UP000006427">
    <property type="component" value="Unassembled WGS sequence"/>
</dbReference>
<name>D2Z553_9BACT</name>
<dbReference type="GO" id="GO:0005737">
    <property type="term" value="C:cytoplasm"/>
    <property type="evidence" value="ECO:0007669"/>
    <property type="project" value="UniProtKB-SubCell"/>
</dbReference>
<evidence type="ECO:0000256" key="9">
    <source>
        <dbReference type="HAMAP-Rule" id="MF_00005"/>
    </source>
</evidence>
<dbReference type="InterPro" id="IPR048268">
    <property type="entry name" value="Arginosuc_syn_C"/>
</dbReference>
<feature type="binding site" evidence="9">
    <location>
        <position position="176"/>
    </location>
    <ligand>
        <name>L-citrulline</name>
        <dbReference type="ChEBI" id="CHEBI:57743"/>
    </ligand>
</feature>
<dbReference type="Pfam" id="PF20979">
    <property type="entry name" value="Arginosuc_syn_C"/>
    <property type="match status" value="1"/>
</dbReference>
<evidence type="ECO:0000256" key="1">
    <source>
        <dbReference type="ARBA" id="ARBA00004967"/>
    </source>
</evidence>
<dbReference type="SUPFAM" id="SSF69864">
    <property type="entry name" value="Argininosuccinate synthetase, C-terminal domain"/>
    <property type="match status" value="1"/>
</dbReference>
<keyword evidence="4 9" id="KW-0055">Arginine biosynthesis</keyword>
<protein>
    <recommendedName>
        <fullName evidence="3 9">Argininosuccinate synthase</fullName>
        <ecNumber evidence="3 9">6.3.4.5</ecNumber>
    </recommendedName>
    <alternativeName>
        <fullName evidence="9">Citrulline--aspartate ligase</fullName>
    </alternativeName>
</protein>
<feature type="domain" description="Arginosuccinate synthase C-terminal" evidence="11">
    <location>
        <begin position="175"/>
        <end position="392"/>
    </location>
</feature>
<dbReference type="STRING" id="469381.Dpep_0584"/>
<dbReference type="eggNOG" id="COG0137">
    <property type="taxonomic scope" value="Bacteria"/>
</dbReference>
<evidence type="ECO:0000259" key="10">
    <source>
        <dbReference type="Pfam" id="PF00764"/>
    </source>
</evidence>
<dbReference type="InterPro" id="IPR023434">
    <property type="entry name" value="Arginosuc_synth_type_1_subfam"/>
</dbReference>
<evidence type="ECO:0000256" key="2">
    <source>
        <dbReference type="ARBA" id="ARBA00011881"/>
    </source>
</evidence>
<keyword evidence="7 9" id="KW-0547">Nucleotide-binding</keyword>
<feature type="domain" description="Arginosuccinate synthase-like N-terminal" evidence="10">
    <location>
        <begin position="7"/>
        <end position="166"/>
    </location>
</feature>